<dbReference type="PROSITE" id="PS50865">
    <property type="entry name" value="ZF_MYND_2"/>
    <property type="match status" value="1"/>
</dbReference>
<keyword evidence="1" id="KW-0479">Metal-binding</keyword>
<dbReference type="OrthoDB" id="437457at2759"/>
<evidence type="ECO:0000256" key="2">
    <source>
        <dbReference type="ARBA" id="ARBA00022771"/>
    </source>
</evidence>
<sequence length="400" mass="44863">MPDQHEGPLCAMCNKAGVKTCSRCHGIRYCSTDCQQDDWAVHKLVCKQFTKFGDDQRRSPTQVRAIFFPDTAKRPRFTWLGGPPSGAEINSPASSAASGGGARLLGMNLDSVLDNNPVLHRPLESEIFIMSGRQPPGLRHMLPAQNRPNKSVGAIDPEMESFWTGSLFACGDHDLTPADFRHIVDYLRMECYREAILVLAPSSDETVQGVRLNCAGDTKICLRPHSEVFHVGISMLDDPNTLSSTIGQRIGIPLVAKGVPKAGGLPWHDRRFGPRVTDASDWNWHGCLFTRFEMRPRVEFTPRSFVVARVDRKPLYRMHAHAIVMYCYERMLGRQIVYEDPLGDPELEEIAEGARSAVNDDGIWGVSEDDFRQWYSTWAERPYARALMEREPGVGSPYDV</sequence>
<evidence type="ECO:0000259" key="5">
    <source>
        <dbReference type="PROSITE" id="PS50865"/>
    </source>
</evidence>
<proteinExistence type="predicted"/>
<dbReference type="Gene3D" id="6.10.140.2220">
    <property type="match status" value="1"/>
</dbReference>
<protein>
    <recommendedName>
        <fullName evidence="5">MYND-type domain-containing protein</fullName>
    </recommendedName>
</protein>
<dbReference type="SUPFAM" id="SSF144232">
    <property type="entry name" value="HIT/MYND zinc finger-like"/>
    <property type="match status" value="1"/>
</dbReference>
<dbReference type="RefSeq" id="XP_033685748.1">
    <property type="nucleotide sequence ID" value="XM_033821365.1"/>
</dbReference>
<keyword evidence="2 4" id="KW-0863">Zinc-finger</keyword>
<evidence type="ECO:0000313" key="6">
    <source>
        <dbReference type="EMBL" id="KAF2250744.1"/>
    </source>
</evidence>
<dbReference type="GeneID" id="54574695"/>
<organism evidence="6 7">
    <name type="scientific">Trematosphaeria pertusa</name>
    <dbReference type="NCBI Taxonomy" id="390896"/>
    <lineage>
        <taxon>Eukaryota</taxon>
        <taxon>Fungi</taxon>
        <taxon>Dikarya</taxon>
        <taxon>Ascomycota</taxon>
        <taxon>Pezizomycotina</taxon>
        <taxon>Dothideomycetes</taxon>
        <taxon>Pleosporomycetidae</taxon>
        <taxon>Pleosporales</taxon>
        <taxon>Massarineae</taxon>
        <taxon>Trematosphaeriaceae</taxon>
        <taxon>Trematosphaeria</taxon>
    </lineage>
</organism>
<dbReference type="AlphaFoldDB" id="A0A6A6IJI8"/>
<keyword evidence="7" id="KW-1185">Reference proteome</keyword>
<name>A0A6A6IJI8_9PLEO</name>
<keyword evidence="3" id="KW-0862">Zinc</keyword>
<reference evidence="6" key="1">
    <citation type="journal article" date="2020" name="Stud. Mycol.">
        <title>101 Dothideomycetes genomes: a test case for predicting lifestyles and emergence of pathogens.</title>
        <authorList>
            <person name="Haridas S."/>
            <person name="Albert R."/>
            <person name="Binder M."/>
            <person name="Bloem J."/>
            <person name="Labutti K."/>
            <person name="Salamov A."/>
            <person name="Andreopoulos B."/>
            <person name="Baker S."/>
            <person name="Barry K."/>
            <person name="Bills G."/>
            <person name="Bluhm B."/>
            <person name="Cannon C."/>
            <person name="Castanera R."/>
            <person name="Culley D."/>
            <person name="Daum C."/>
            <person name="Ezra D."/>
            <person name="Gonzalez J."/>
            <person name="Henrissat B."/>
            <person name="Kuo A."/>
            <person name="Liang C."/>
            <person name="Lipzen A."/>
            <person name="Lutzoni F."/>
            <person name="Magnuson J."/>
            <person name="Mondo S."/>
            <person name="Nolan M."/>
            <person name="Ohm R."/>
            <person name="Pangilinan J."/>
            <person name="Park H.-J."/>
            <person name="Ramirez L."/>
            <person name="Alfaro M."/>
            <person name="Sun H."/>
            <person name="Tritt A."/>
            <person name="Yoshinaga Y."/>
            <person name="Zwiers L.-H."/>
            <person name="Turgeon B."/>
            <person name="Goodwin S."/>
            <person name="Spatafora J."/>
            <person name="Crous P."/>
            <person name="Grigoriev I."/>
        </authorList>
    </citation>
    <scope>NUCLEOTIDE SEQUENCE</scope>
    <source>
        <strain evidence="6">CBS 122368</strain>
    </source>
</reference>
<evidence type="ECO:0000313" key="7">
    <source>
        <dbReference type="Proteomes" id="UP000800094"/>
    </source>
</evidence>
<dbReference type="InterPro" id="IPR002893">
    <property type="entry name" value="Znf_MYND"/>
</dbReference>
<dbReference type="GO" id="GO:0008270">
    <property type="term" value="F:zinc ion binding"/>
    <property type="evidence" value="ECO:0007669"/>
    <property type="project" value="UniProtKB-KW"/>
</dbReference>
<dbReference type="Pfam" id="PF01753">
    <property type="entry name" value="zf-MYND"/>
    <property type="match status" value="1"/>
</dbReference>
<dbReference type="EMBL" id="ML987193">
    <property type="protein sequence ID" value="KAF2250744.1"/>
    <property type="molecule type" value="Genomic_DNA"/>
</dbReference>
<gene>
    <name evidence="6" type="ORF">BU26DRAFT_269354</name>
</gene>
<evidence type="ECO:0000256" key="4">
    <source>
        <dbReference type="PROSITE-ProRule" id="PRU00134"/>
    </source>
</evidence>
<evidence type="ECO:0000256" key="3">
    <source>
        <dbReference type="ARBA" id="ARBA00022833"/>
    </source>
</evidence>
<dbReference type="Proteomes" id="UP000800094">
    <property type="component" value="Unassembled WGS sequence"/>
</dbReference>
<accession>A0A6A6IJI8</accession>
<evidence type="ECO:0000256" key="1">
    <source>
        <dbReference type="ARBA" id="ARBA00022723"/>
    </source>
</evidence>
<feature type="domain" description="MYND-type" evidence="5">
    <location>
        <begin position="10"/>
        <end position="46"/>
    </location>
</feature>